<name>A0ACA9LPE2_9GLOM</name>
<evidence type="ECO:0000313" key="1">
    <source>
        <dbReference type="EMBL" id="CAG8533623.1"/>
    </source>
</evidence>
<evidence type="ECO:0000313" key="2">
    <source>
        <dbReference type="Proteomes" id="UP000789525"/>
    </source>
</evidence>
<dbReference type="Proteomes" id="UP000789525">
    <property type="component" value="Unassembled WGS sequence"/>
</dbReference>
<protein>
    <submittedName>
        <fullName evidence="1">14352_t:CDS:1</fullName>
    </submittedName>
</protein>
<accession>A0ACA9LPE2</accession>
<gene>
    <name evidence="1" type="ORF">ACOLOM_LOCUS4176</name>
</gene>
<reference evidence="1" key="1">
    <citation type="submission" date="2021-06" db="EMBL/GenBank/DDBJ databases">
        <authorList>
            <person name="Kallberg Y."/>
            <person name="Tangrot J."/>
            <person name="Rosling A."/>
        </authorList>
    </citation>
    <scope>NUCLEOTIDE SEQUENCE</scope>
    <source>
        <strain evidence="1">CL356</strain>
    </source>
</reference>
<comment type="caution">
    <text evidence="1">The sequence shown here is derived from an EMBL/GenBank/DDBJ whole genome shotgun (WGS) entry which is preliminary data.</text>
</comment>
<proteinExistence type="predicted"/>
<sequence length="475" mass="53928">MPLNIDVDSSFITITIYVTTTTIPAELRPYLEIYMESFFSLPLNVETEDGERKQLTYEEVVSELNKDTVSYTYSLGVNGSFEEMVCLQIKVEASKYENGIRWLRNLLWNTEFTAERLKICATKLFNDIPQSKRDGYSMSATVLQLIHYDPAKSNKYALSVLNQEKVLPNTIQLLDDDPDRVIEEFYRLRKILTSPENFRVHVIGDILKLNQPKTSWIDNFKIIPDIKHLSPVPSARDVLTEYGRHPGNKGYVIELSAIENQIKLYANISNAYTLNEKFFIKIGPTTYDSPDLAPLLVLCELLHTMEGIFWRLIRGQGLAYSVGLKVGVESGHIYLTIYRSPDSYKAYDQARQAVHDLAERKIEFDKSGLDGAKCGVIYGLVKSESNNQRAASESFALQVLKNVDPTYNRILISKVQDVNIDDLYEMLSKYIINLFLPGSSSVVVVSAPGKVEDVREGFNSHGFKLDVKNLNDVLE</sequence>
<organism evidence="1 2">
    <name type="scientific">Acaulospora colombiana</name>
    <dbReference type="NCBI Taxonomy" id="27376"/>
    <lineage>
        <taxon>Eukaryota</taxon>
        <taxon>Fungi</taxon>
        <taxon>Fungi incertae sedis</taxon>
        <taxon>Mucoromycota</taxon>
        <taxon>Glomeromycotina</taxon>
        <taxon>Glomeromycetes</taxon>
        <taxon>Diversisporales</taxon>
        <taxon>Acaulosporaceae</taxon>
        <taxon>Acaulospora</taxon>
    </lineage>
</organism>
<dbReference type="EMBL" id="CAJVPT010006693">
    <property type="protein sequence ID" value="CAG8533623.1"/>
    <property type="molecule type" value="Genomic_DNA"/>
</dbReference>
<keyword evidence="2" id="KW-1185">Reference proteome</keyword>